<name>A0ABY4E6G2_9NEIS</name>
<dbReference type="PANTHER" id="PTHR36436:SF6">
    <property type="entry name" value="SLL5081 PROTEIN"/>
    <property type="match status" value="1"/>
</dbReference>
<reference evidence="1 2" key="1">
    <citation type="journal article" date="2022" name="Res Sq">
        <title>Evolution of multicellular longitudinally dividing oral cavity symbionts (Neisseriaceae).</title>
        <authorList>
            <person name="Nyongesa S."/>
            <person name="Weber P."/>
            <person name="Bernet E."/>
            <person name="Pullido F."/>
            <person name="Nieckarz M."/>
            <person name="Delaby M."/>
            <person name="Nieves C."/>
            <person name="Viehboeck T."/>
            <person name="Krause N."/>
            <person name="Rivera-Millot A."/>
            <person name="Nakamura A."/>
            <person name="Vischer N."/>
            <person name="VanNieuwenhze M."/>
            <person name="Brun Y."/>
            <person name="Cava F."/>
            <person name="Bulgheresi S."/>
            <person name="Veyrier F."/>
        </authorList>
    </citation>
    <scope>NUCLEOTIDE SEQUENCE [LARGE SCALE GENOMIC DNA]</scope>
    <source>
        <strain evidence="1 2">SN4</strain>
    </source>
</reference>
<evidence type="ECO:0000313" key="2">
    <source>
        <dbReference type="Proteomes" id="UP000832011"/>
    </source>
</evidence>
<dbReference type="Proteomes" id="UP000832011">
    <property type="component" value="Chromosome"/>
</dbReference>
<sequence>MDKAEMASLFEAFGLTELWTHLLPTLRAAIKIKLETQQTLAVGDSKIGGMPDLPVSIDWPHAHGKPLAFIAQINVADIHAMDSEAQLPASGWLYFFYDAVNEHWGDVPDDYWHFAVRYFDGTVSELHPAEPPENLASENQFLSAATSFQPQTTFPDESSLAWPKVGMTRKQWMALGELEEHVYEMNSGRYNQLLGHSTNLQDGMERLCTRMAKQFFEADGTPNEWVLLLQLDSNDKECGMMWGDCGVLYFWIRKQDLHQQRFERCWCVMQCF</sequence>
<dbReference type="EMBL" id="CP091511">
    <property type="protein sequence ID" value="UOO90480.1"/>
    <property type="molecule type" value="Genomic_DNA"/>
</dbReference>
<dbReference type="RefSeq" id="WP_058304809.1">
    <property type="nucleotide sequence ID" value="NZ_CABKVG010000005.1"/>
</dbReference>
<evidence type="ECO:0000313" key="1">
    <source>
        <dbReference type="EMBL" id="UOO90480.1"/>
    </source>
</evidence>
<dbReference type="Pfam" id="PF09234">
    <property type="entry name" value="DUF1963"/>
    <property type="match status" value="1"/>
</dbReference>
<protein>
    <submittedName>
        <fullName evidence="1">DUF1963 domain-containing protein</fullName>
    </submittedName>
</protein>
<dbReference type="InterPro" id="IPR035948">
    <property type="entry name" value="YwqG-like_sf"/>
</dbReference>
<accession>A0ABY4E6G2</accession>
<dbReference type="Gene3D" id="2.30.320.10">
    <property type="entry name" value="YwqG-like"/>
    <property type="match status" value="1"/>
</dbReference>
<organism evidence="1 2">
    <name type="scientific">Vitreoscilla massiliensis</name>
    <dbReference type="NCBI Taxonomy" id="1689272"/>
    <lineage>
        <taxon>Bacteria</taxon>
        <taxon>Pseudomonadati</taxon>
        <taxon>Pseudomonadota</taxon>
        <taxon>Betaproteobacteria</taxon>
        <taxon>Neisseriales</taxon>
        <taxon>Neisseriaceae</taxon>
        <taxon>Vitreoscilla</taxon>
    </lineage>
</organism>
<gene>
    <name evidence="1" type="ORF">LVJ82_05775</name>
</gene>
<proteinExistence type="predicted"/>
<keyword evidence="2" id="KW-1185">Reference proteome</keyword>
<dbReference type="PANTHER" id="PTHR36436">
    <property type="entry name" value="SLL5081 PROTEIN"/>
    <property type="match status" value="1"/>
</dbReference>
<dbReference type="SUPFAM" id="SSF103032">
    <property type="entry name" value="Hypothetical protein YwqG"/>
    <property type="match status" value="1"/>
</dbReference>
<dbReference type="InterPro" id="IPR015315">
    <property type="entry name" value="DUF1963"/>
</dbReference>